<gene>
    <name evidence="2" type="ORF">SAMN05216551_105199</name>
</gene>
<evidence type="ECO:0000256" key="1">
    <source>
        <dbReference type="SAM" id="SignalP"/>
    </source>
</evidence>
<dbReference type="EMBL" id="FNLO01000005">
    <property type="protein sequence ID" value="SDV48572.1"/>
    <property type="molecule type" value="Genomic_DNA"/>
</dbReference>
<dbReference type="STRING" id="1770053.SAMN05216551_105199"/>
<accession>A0A1H2PR88</accession>
<name>A0A1H2PR88_9BURK</name>
<dbReference type="RefSeq" id="WP_091907776.1">
    <property type="nucleotide sequence ID" value="NZ_FNLO01000005.1"/>
</dbReference>
<dbReference type="Proteomes" id="UP000243719">
    <property type="component" value="Unassembled WGS sequence"/>
</dbReference>
<dbReference type="InterPro" id="IPR021847">
    <property type="entry name" value="DUF3443"/>
</dbReference>
<feature type="chain" id="PRO_5017486258" description="DUF3443 domain-containing protein" evidence="1">
    <location>
        <begin position="21"/>
        <end position="411"/>
    </location>
</feature>
<dbReference type="AlphaFoldDB" id="A0A1H2PR88"/>
<evidence type="ECO:0000313" key="2">
    <source>
        <dbReference type="EMBL" id="SDV48572.1"/>
    </source>
</evidence>
<evidence type="ECO:0008006" key="4">
    <source>
        <dbReference type="Google" id="ProtNLM"/>
    </source>
</evidence>
<protein>
    <recommendedName>
        <fullName evidence="4">DUF3443 domain-containing protein</fullName>
    </recommendedName>
</protein>
<keyword evidence="3" id="KW-1185">Reference proteome</keyword>
<evidence type="ECO:0000313" key="3">
    <source>
        <dbReference type="Proteomes" id="UP000243719"/>
    </source>
</evidence>
<keyword evidence="1" id="KW-0732">Signal</keyword>
<reference evidence="3" key="1">
    <citation type="submission" date="2016-09" db="EMBL/GenBank/DDBJ databases">
        <authorList>
            <person name="Varghese N."/>
            <person name="Submissions S."/>
        </authorList>
    </citation>
    <scope>NUCLEOTIDE SEQUENCE [LARGE SCALE GENOMIC DNA]</scope>
    <source>
        <strain evidence="3">JS23</strain>
    </source>
</reference>
<organism evidence="2 3">
    <name type="scientific">Chitinasiproducens palmae</name>
    <dbReference type="NCBI Taxonomy" id="1770053"/>
    <lineage>
        <taxon>Bacteria</taxon>
        <taxon>Pseudomonadati</taxon>
        <taxon>Pseudomonadota</taxon>
        <taxon>Betaproteobacteria</taxon>
        <taxon>Burkholderiales</taxon>
        <taxon>Burkholderiaceae</taxon>
        <taxon>Chitinasiproducens</taxon>
    </lineage>
</organism>
<dbReference type="OrthoDB" id="5289858at2"/>
<proteinExistence type="predicted"/>
<dbReference type="Pfam" id="PF11925">
    <property type="entry name" value="DUF3443"/>
    <property type="match status" value="1"/>
</dbReference>
<feature type="signal peptide" evidence="1">
    <location>
        <begin position="1"/>
        <end position="20"/>
    </location>
</feature>
<dbReference type="PROSITE" id="PS51257">
    <property type="entry name" value="PROKAR_LIPOPROTEIN"/>
    <property type="match status" value="1"/>
</dbReference>
<sequence>MRFAKWLVPALLALTLAACGGGGSDDNSGGSNGGNGNNGGNPNGGSANNVAAVTVGQSIVGQIPNLPYVSVTVCAPGGGTCQTIDNILVDTGSVGLRLMASTLNVALPSATGQGQTLAECGQFVDGYTWGTIRSADIRIAGESASAARVHVIGDTAFPTVPADCSASGGPALNTPAAFGANGVLGIGLFAQDCGPACANAAIGPVYYNCVSDGNCTAAAVPLNQQLQQPVSLFANDNNGTLLSLPAVAPGGAAGATGQLIFGIGTQSNNALGGATALTTSAAGMITAAYNGMTYPSAFLDSGSNGLYFDDSSLSQCSGSLSGYYCPSSQLNLSATLTGTNSASTQASFSLVSANTLFNANNGNNFALPTLGATYGDSTAFDFGLPFFYGRQVFTAIEGQSTPVGNGPYVAF</sequence>